<feature type="region of interest" description="Disordered" evidence="1">
    <location>
        <begin position="35"/>
        <end position="55"/>
    </location>
</feature>
<dbReference type="AlphaFoldDB" id="A0A840RSM9"/>
<evidence type="ECO:0000313" key="3">
    <source>
        <dbReference type="Proteomes" id="UP000571084"/>
    </source>
</evidence>
<gene>
    <name evidence="2" type="ORF">HNR39_002657</name>
</gene>
<sequence length="75" mass="8529">MIKELKLSMAAMAGVAGSMTRDMQNIIGRRIVKSVSKGVKRPHSSTRQHARHQRQGYRNVIVNGFSIMQRLRHTN</sequence>
<dbReference type="RefSeq" id="WP_168055736.1">
    <property type="nucleotide sequence ID" value="NZ_JAAOZT010000007.1"/>
</dbReference>
<dbReference type="Proteomes" id="UP000571084">
    <property type="component" value="Unassembled WGS sequence"/>
</dbReference>
<evidence type="ECO:0000256" key="1">
    <source>
        <dbReference type="SAM" id="MobiDB-lite"/>
    </source>
</evidence>
<protein>
    <submittedName>
        <fullName evidence="2">Uncharacterized protein</fullName>
    </submittedName>
</protein>
<proteinExistence type="predicted"/>
<name>A0A840RSM9_9BURK</name>
<dbReference type="EMBL" id="JACHHQ010000005">
    <property type="protein sequence ID" value="MBB5200815.1"/>
    <property type="molecule type" value="Genomic_DNA"/>
</dbReference>
<evidence type="ECO:0000313" key="2">
    <source>
        <dbReference type="EMBL" id="MBB5200815.1"/>
    </source>
</evidence>
<accession>A0A840RSM9</accession>
<reference evidence="2 3" key="1">
    <citation type="submission" date="2020-08" db="EMBL/GenBank/DDBJ databases">
        <title>Genomic Encyclopedia of Type Strains, Phase IV (KMG-IV): sequencing the most valuable type-strain genomes for metagenomic binning, comparative biology and taxonomic classification.</title>
        <authorList>
            <person name="Goeker M."/>
        </authorList>
    </citation>
    <scope>NUCLEOTIDE SEQUENCE [LARGE SCALE GENOMIC DNA]</scope>
    <source>
        <strain evidence="2 3">DSM 23240</strain>
    </source>
</reference>
<feature type="compositionally biased region" description="Basic residues" evidence="1">
    <location>
        <begin position="38"/>
        <end position="55"/>
    </location>
</feature>
<organism evidence="2 3">
    <name type="scientific">Glaciimonas immobilis</name>
    <dbReference type="NCBI Taxonomy" id="728004"/>
    <lineage>
        <taxon>Bacteria</taxon>
        <taxon>Pseudomonadati</taxon>
        <taxon>Pseudomonadota</taxon>
        <taxon>Betaproteobacteria</taxon>
        <taxon>Burkholderiales</taxon>
        <taxon>Oxalobacteraceae</taxon>
        <taxon>Glaciimonas</taxon>
    </lineage>
</organism>
<keyword evidence="3" id="KW-1185">Reference proteome</keyword>
<comment type="caution">
    <text evidence="2">The sequence shown here is derived from an EMBL/GenBank/DDBJ whole genome shotgun (WGS) entry which is preliminary data.</text>
</comment>